<name>A0A194XIY8_MOLSC</name>
<gene>
    <name evidence="2" type="ORF">LY89DRAFT_779943</name>
</gene>
<protein>
    <submittedName>
        <fullName evidence="2">Uncharacterized protein</fullName>
    </submittedName>
</protein>
<dbReference type="EMBL" id="KQ947410">
    <property type="protein sequence ID" value="KUJ20091.1"/>
    <property type="molecule type" value="Genomic_DNA"/>
</dbReference>
<dbReference type="GeneID" id="28832067"/>
<feature type="region of interest" description="Disordered" evidence="1">
    <location>
        <begin position="442"/>
        <end position="481"/>
    </location>
</feature>
<keyword evidence="3" id="KW-1185">Reference proteome</keyword>
<feature type="region of interest" description="Disordered" evidence="1">
    <location>
        <begin position="522"/>
        <end position="544"/>
    </location>
</feature>
<organism evidence="2 3">
    <name type="scientific">Mollisia scopiformis</name>
    <name type="common">Conifer needle endophyte fungus</name>
    <name type="synonym">Phialocephala scopiformis</name>
    <dbReference type="NCBI Taxonomy" id="149040"/>
    <lineage>
        <taxon>Eukaryota</taxon>
        <taxon>Fungi</taxon>
        <taxon>Dikarya</taxon>
        <taxon>Ascomycota</taxon>
        <taxon>Pezizomycotina</taxon>
        <taxon>Leotiomycetes</taxon>
        <taxon>Helotiales</taxon>
        <taxon>Mollisiaceae</taxon>
        <taxon>Mollisia</taxon>
    </lineage>
</organism>
<dbReference type="AlphaFoldDB" id="A0A194XIY8"/>
<dbReference type="OrthoDB" id="3555265at2759"/>
<feature type="compositionally biased region" description="Polar residues" evidence="1">
    <location>
        <begin position="379"/>
        <end position="393"/>
    </location>
</feature>
<dbReference type="RefSeq" id="XP_018074446.1">
    <property type="nucleotide sequence ID" value="XM_018222341.1"/>
</dbReference>
<evidence type="ECO:0000313" key="2">
    <source>
        <dbReference type="EMBL" id="KUJ20091.1"/>
    </source>
</evidence>
<feature type="compositionally biased region" description="Basic and acidic residues" evidence="1">
    <location>
        <begin position="442"/>
        <end position="451"/>
    </location>
</feature>
<evidence type="ECO:0000256" key="1">
    <source>
        <dbReference type="SAM" id="MobiDB-lite"/>
    </source>
</evidence>
<dbReference type="Proteomes" id="UP000070700">
    <property type="component" value="Unassembled WGS sequence"/>
</dbReference>
<feature type="compositionally biased region" description="Basic and acidic residues" evidence="1">
    <location>
        <begin position="463"/>
        <end position="475"/>
    </location>
</feature>
<dbReference type="InParanoid" id="A0A194XIY8"/>
<evidence type="ECO:0000313" key="3">
    <source>
        <dbReference type="Proteomes" id="UP000070700"/>
    </source>
</evidence>
<feature type="region of interest" description="Disordered" evidence="1">
    <location>
        <begin position="373"/>
        <end position="408"/>
    </location>
</feature>
<dbReference type="KEGG" id="psco:LY89DRAFT_779943"/>
<proteinExistence type="predicted"/>
<reference evidence="2 3" key="1">
    <citation type="submission" date="2015-10" db="EMBL/GenBank/DDBJ databases">
        <title>Full genome of DAOMC 229536 Phialocephala scopiformis, a fungal endophyte of spruce producing the potent anti-insectan compound rugulosin.</title>
        <authorList>
            <consortium name="DOE Joint Genome Institute"/>
            <person name="Walker A.K."/>
            <person name="Frasz S.L."/>
            <person name="Seifert K.A."/>
            <person name="Miller J.D."/>
            <person name="Mondo S.J."/>
            <person name="Labutti K."/>
            <person name="Lipzen A."/>
            <person name="Dockter R."/>
            <person name="Kennedy M."/>
            <person name="Grigoriev I.V."/>
            <person name="Spatafora J.W."/>
        </authorList>
    </citation>
    <scope>NUCLEOTIDE SEQUENCE [LARGE SCALE GENOMIC DNA]</scope>
    <source>
        <strain evidence="2 3">CBS 120377</strain>
    </source>
</reference>
<sequence>MAILGKSTSQIEVRLEKLPINGEHPTYFDEYAPIGDREALTDTITRYIVPEDQAYAIKIIFKEGYVSGKFDGGFGVIVHEKATGTDIFRQQLVGDSNSEDPSKDVIYPVASIPSAVVDGVVKQNVQLAFHQLSPDEELSGETDLLGCDATKVGGITVTIRRNSKRVIEPKPCDQWSEEMWNYNSQLATGSDSLWKAAKIDQKLFTKKGLTHGTILTGGETGGTLHLPSRNNAKSEHVEDRCYHFICRTAAFLEDSQIVKTPIPLISRPWRYFKEHERFNVFRDLQNYDKEQTLKQKIAEAGPHADAKAIQRDLLETGEIVNRWRGWSQTYKRERESLFKELQRRRNFFEKGEYPPDENQVGNSSKTAISLGELAPEDNSPANGGTPRASTTTIKAEPEDNRSLHFKSQAKPSVIVLDDSDEDPQGVSKKLNFKGTVIKSETTIKSEPEESRNQVQTASRKRSRVEDVRQSKKIKLEPGLSSSSTIKVDTELMRLKEEDELKEEELNAAQRVFELIQERNKRKGKIAALEAGSSATSTPRSHRRP</sequence>
<accession>A0A194XIY8</accession>